<dbReference type="EMBL" id="BGZK01000165">
    <property type="protein sequence ID" value="GBP24730.1"/>
    <property type="molecule type" value="Genomic_DNA"/>
</dbReference>
<organism evidence="1 2">
    <name type="scientific">Eumeta variegata</name>
    <name type="common">Bagworm moth</name>
    <name type="synonym">Eumeta japonica</name>
    <dbReference type="NCBI Taxonomy" id="151549"/>
    <lineage>
        <taxon>Eukaryota</taxon>
        <taxon>Metazoa</taxon>
        <taxon>Ecdysozoa</taxon>
        <taxon>Arthropoda</taxon>
        <taxon>Hexapoda</taxon>
        <taxon>Insecta</taxon>
        <taxon>Pterygota</taxon>
        <taxon>Neoptera</taxon>
        <taxon>Endopterygota</taxon>
        <taxon>Lepidoptera</taxon>
        <taxon>Glossata</taxon>
        <taxon>Ditrysia</taxon>
        <taxon>Tineoidea</taxon>
        <taxon>Psychidae</taxon>
        <taxon>Oiketicinae</taxon>
        <taxon>Eumeta</taxon>
    </lineage>
</organism>
<name>A0A4C1UF24_EUMVA</name>
<dbReference type="AlphaFoldDB" id="A0A4C1UF24"/>
<sequence>MNTINSECMYTLFTPNDFGIALKSNSNCDVLRTLQKAELKSELRVEHQKEQKTESEVGLKIKPQSKRELAIYCDQE</sequence>
<proteinExistence type="predicted"/>
<gene>
    <name evidence="1" type="ORF">EVAR_79577_1</name>
</gene>
<evidence type="ECO:0000313" key="2">
    <source>
        <dbReference type="Proteomes" id="UP000299102"/>
    </source>
</evidence>
<protein>
    <submittedName>
        <fullName evidence="1">Uncharacterized protein</fullName>
    </submittedName>
</protein>
<evidence type="ECO:0000313" key="1">
    <source>
        <dbReference type="EMBL" id="GBP24730.1"/>
    </source>
</evidence>
<keyword evidence="2" id="KW-1185">Reference proteome</keyword>
<accession>A0A4C1UF24</accession>
<dbReference type="Proteomes" id="UP000299102">
    <property type="component" value="Unassembled WGS sequence"/>
</dbReference>
<reference evidence="1 2" key="1">
    <citation type="journal article" date="2019" name="Commun. Biol.">
        <title>The bagworm genome reveals a unique fibroin gene that provides high tensile strength.</title>
        <authorList>
            <person name="Kono N."/>
            <person name="Nakamura H."/>
            <person name="Ohtoshi R."/>
            <person name="Tomita M."/>
            <person name="Numata K."/>
            <person name="Arakawa K."/>
        </authorList>
    </citation>
    <scope>NUCLEOTIDE SEQUENCE [LARGE SCALE GENOMIC DNA]</scope>
</reference>
<comment type="caution">
    <text evidence="1">The sequence shown here is derived from an EMBL/GenBank/DDBJ whole genome shotgun (WGS) entry which is preliminary data.</text>
</comment>